<dbReference type="InterPro" id="IPR001647">
    <property type="entry name" value="HTH_TetR"/>
</dbReference>
<evidence type="ECO:0000313" key="7">
    <source>
        <dbReference type="Proteomes" id="UP000316242"/>
    </source>
</evidence>
<comment type="caution">
    <text evidence="6">The sequence shown here is derived from an EMBL/GenBank/DDBJ whole genome shotgun (WGS) entry which is preliminary data.</text>
</comment>
<dbReference type="Proteomes" id="UP000316242">
    <property type="component" value="Unassembled WGS sequence"/>
</dbReference>
<dbReference type="Gene3D" id="1.10.10.60">
    <property type="entry name" value="Homeodomain-like"/>
    <property type="match status" value="1"/>
</dbReference>
<keyword evidence="3" id="KW-0804">Transcription</keyword>
<dbReference type="EMBL" id="BJNE01000001">
    <property type="protein sequence ID" value="GEC11121.1"/>
    <property type="molecule type" value="Genomic_DNA"/>
</dbReference>
<keyword evidence="7" id="KW-1185">Reference proteome</keyword>
<evidence type="ECO:0000256" key="2">
    <source>
        <dbReference type="ARBA" id="ARBA00023125"/>
    </source>
</evidence>
<evidence type="ECO:0000256" key="4">
    <source>
        <dbReference type="PROSITE-ProRule" id="PRU00335"/>
    </source>
</evidence>
<organism evidence="6 7">
    <name type="scientific">Glutamicibacter nicotianae</name>
    <name type="common">Arthrobacter nicotianae</name>
    <dbReference type="NCBI Taxonomy" id="37929"/>
    <lineage>
        <taxon>Bacteria</taxon>
        <taxon>Bacillati</taxon>
        <taxon>Actinomycetota</taxon>
        <taxon>Actinomycetes</taxon>
        <taxon>Micrococcales</taxon>
        <taxon>Micrococcaceae</taxon>
        <taxon>Glutamicibacter</taxon>
    </lineage>
</organism>
<accession>A0ABQ0RH18</accession>
<dbReference type="Gene3D" id="1.10.357.10">
    <property type="entry name" value="Tetracycline Repressor, domain 2"/>
    <property type="match status" value="1"/>
</dbReference>
<evidence type="ECO:0000313" key="6">
    <source>
        <dbReference type="EMBL" id="GEC11121.1"/>
    </source>
</evidence>
<evidence type="ECO:0000259" key="5">
    <source>
        <dbReference type="PROSITE" id="PS50977"/>
    </source>
</evidence>
<protein>
    <recommendedName>
        <fullName evidence="5">HTH tetR-type domain-containing protein</fullName>
    </recommendedName>
</protein>
<feature type="domain" description="HTH tetR-type" evidence="5">
    <location>
        <begin position="9"/>
        <end position="69"/>
    </location>
</feature>
<dbReference type="PROSITE" id="PS50977">
    <property type="entry name" value="HTH_TETR_2"/>
    <property type="match status" value="1"/>
</dbReference>
<keyword evidence="1" id="KW-0805">Transcription regulation</keyword>
<proteinExistence type="predicted"/>
<keyword evidence="2 4" id="KW-0238">DNA-binding</keyword>
<dbReference type="InterPro" id="IPR009057">
    <property type="entry name" value="Homeodomain-like_sf"/>
</dbReference>
<dbReference type="SUPFAM" id="SSF46689">
    <property type="entry name" value="Homeodomain-like"/>
    <property type="match status" value="1"/>
</dbReference>
<reference evidence="6 7" key="1">
    <citation type="submission" date="2019-06" db="EMBL/GenBank/DDBJ databases">
        <title>Whole genome shotgun sequence of Glutamicibacter nicotianae NBRC 14234.</title>
        <authorList>
            <person name="Hosoyama A."/>
            <person name="Uohara A."/>
            <person name="Ohji S."/>
            <person name="Ichikawa N."/>
        </authorList>
    </citation>
    <scope>NUCLEOTIDE SEQUENCE [LARGE SCALE GENOMIC DNA]</scope>
    <source>
        <strain evidence="6 7">NBRC 14234</strain>
    </source>
</reference>
<dbReference type="PRINTS" id="PR00455">
    <property type="entry name" value="HTHTETR"/>
</dbReference>
<sequence>MGVMARTSAFDKEKVIQSARSVFWSRGFEATSIPELENATGLSRSSIYNSFGSKRGLFDAAVDSYLNEIVRPRLRPLLQDPVPAHALEDYLRGLAAVFAKPESLPAAHGCLLINTASAPIAAENDIAAVISAYREELGGAVGRGLKAVRPELSSERHALLSDTITGLVVAAFALVRISPGEAVRLLQCAENLLEG</sequence>
<evidence type="ECO:0000256" key="1">
    <source>
        <dbReference type="ARBA" id="ARBA00023015"/>
    </source>
</evidence>
<name>A0ABQ0RH18_GLUNI</name>
<dbReference type="PANTHER" id="PTHR47506">
    <property type="entry name" value="TRANSCRIPTIONAL REGULATORY PROTEIN"/>
    <property type="match status" value="1"/>
</dbReference>
<dbReference type="Pfam" id="PF00440">
    <property type="entry name" value="TetR_N"/>
    <property type="match status" value="1"/>
</dbReference>
<dbReference type="PANTHER" id="PTHR47506:SF1">
    <property type="entry name" value="HTH-TYPE TRANSCRIPTIONAL REGULATOR YJDC"/>
    <property type="match status" value="1"/>
</dbReference>
<feature type="DNA-binding region" description="H-T-H motif" evidence="4">
    <location>
        <begin position="32"/>
        <end position="51"/>
    </location>
</feature>
<evidence type="ECO:0000256" key="3">
    <source>
        <dbReference type="ARBA" id="ARBA00023163"/>
    </source>
</evidence>
<gene>
    <name evidence="6" type="ORF">ANI01nite_03240</name>
</gene>